<feature type="compositionally biased region" description="Polar residues" evidence="1">
    <location>
        <begin position="165"/>
        <end position="180"/>
    </location>
</feature>
<protein>
    <submittedName>
        <fullName evidence="2">Uncharacterized protein</fullName>
    </submittedName>
</protein>
<dbReference type="EMBL" id="SNRW01017895">
    <property type="protein sequence ID" value="KAA6367866.1"/>
    <property type="molecule type" value="Genomic_DNA"/>
</dbReference>
<proteinExistence type="predicted"/>
<evidence type="ECO:0000313" key="3">
    <source>
        <dbReference type="Proteomes" id="UP000324800"/>
    </source>
</evidence>
<comment type="caution">
    <text evidence="2">The sequence shown here is derived from an EMBL/GenBank/DDBJ whole genome shotgun (WGS) entry which is preliminary data.</text>
</comment>
<feature type="region of interest" description="Disordered" evidence="1">
    <location>
        <begin position="50"/>
        <end position="89"/>
    </location>
</feature>
<reference evidence="2 3" key="1">
    <citation type="submission" date="2019-03" db="EMBL/GenBank/DDBJ databases">
        <title>Single cell metagenomics reveals metabolic interactions within the superorganism composed of flagellate Streblomastix strix and complex community of Bacteroidetes bacteria on its surface.</title>
        <authorList>
            <person name="Treitli S.C."/>
            <person name="Kolisko M."/>
            <person name="Husnik F."/>
            <person name="Keeling P."/>
            <person name="Hampl V."/>
        </authorList>
    </citation>
    <scope>NUCLEOTIDE SEQUENCE [LARGE SCALE GENOMIC DNA]</scope>
    <source>
        <strain evidence="2">ST1C</strain>
    </source>
</reference>
<feature type="compositionally biased region" description="Basic and acidic residues" evidence="1">
    <location>
        <begin position="23"/>
        <end position="37"/>
    </location>
</feature>
<sequence length="237" mass="28010">MGIQKSSTYGLFHHPVEQTSTESRMDMKPEANRENFSKIKNPLNWNRTLKYDNRNRGESWGDDPNDKWTKRTQMQKDPPENHSDKDSIWTEDGALNTNQQQHNPNNLFFQHNEHNKCKYNQNNRPQLKYQDKEVEEMQCQTKTILMNMKYYKKINSSASRRINTGMNKDKPSSQTQLFDTSTEKTTHRVGFKQRQKKMQRVMKRLQTCQQLEQQENSDINNMDADTTDIQGTVGQLT</sequence>
<organism evidence="2 3">
    <name type="scientific">Streblomastix strix</name>
    <dbReference type="NCBI Taxonomy" id="222440"/>
    <lineage>
        <taxon>Eukaryota</taxon>
        <taxon>Metamonada</taxon>
        <taxon>Preaxostyla</taxon>
        <taxon>Oxymonadida</taxon>
        <taxon>Streblomastigidae</taxon>
        <taxon>Streblomastix</taxon>
    </lineage>
</organism>
<gene>
    <name evidence="2" type="ORF">EZS28_036607</name>
</gene>
<feature type="non-terminal residue" evidence="2">
    <location>
        <position position="237"/>
    </location>
</feature>
<feature type="compositionally biased region" description="Basic and acidic residues" evidence="1">
    <location>
        <begin position="50"/>
        <end position="69"/>
    </location>
</feature>
<dbReference type="Proteomes" id="UP000324800">
    <property type="component" value="Unassembled WGS sequence"/>
</dbReference>
<feature type="region of interest" description="Disordered" evidence="1">
    <location>
        <begin position="1"/>
        <end position="38"/>
    </location>
</feature>
<feature type="compositionally biased region" description="Basic and acidic residues" evidence="1">
    <location>
        <begin position="77"/>
        <end position="88"/>
    </location>
</feature>
<accession>A0A5J4UAJ6</accession>
<feature type="region of interest" description="Disordered" evidence="1">
    <location>
        <begin position="165"/>
        <end position="188"/>
    </location>
</feature>
<evidence type="ECO:0000256" key="1">
    <source>
        <dbReference type="SAM" id="MobiDB-lite"/>
    </source>
</evidence>
<dbReference type="AlphaFoldDB" id="A0A5J4UAJ6"/>
<evidence type="ECO:0000313" key="2">
    <source>
        <dbReference type="EMBL" id="KAA6367866.1"/>
    </source>
</evidence>
<name>A0A5J4UAJ6_9EUKA</name>